<protein>
    <submittedName>
        <fullName evidence="2">Uncharacterized protein</fullName>
    </submittedName>
</protein>
<evidence type="ECO:0000256" key="1">
    <source>
        <dbReference type="SAM" id="MobiDB-lite"/>
    </source>
</evidence>
<evidence type="ECO:0000313" key="2">
    <source>
        <dbReference type="EMBL" id="CAL5042743.1"/>
    </source>
</evidence>
<accession>A0ABC9DNQ5</accession>
<organism evidence="2 3">
    <name type="scientific">Urochloa decumbens</name>
    <dbReference type="NCBI Taxonomy" id="240449"/>
    <lineage>
        <taxon>Eukaryota</taxon>
        <taxon>Viridiplantae</taxon>
        <taxon>Streptophyta</taxon>
        <taxon>Embryophyta</taxon>
        <taxon>Tracheophyta</taxon>
        <taxon>Spermatophyta</taxon>
        <taxon>Magnoliopsida</taxon>
        <taxon>Liliopsida</taxon>
        <taxon>Poales</taxon>
        <taxon>Poaceae</taxon>
        <taxon>PACMAD clade</taxon>
        <taxon>Panicoideae</taxon>
        <taxon>Panicodae</taxon>
        <taxon>Paniceae</taxon>
        <taxon>Melinidinae</taxon>
        <taxon>Urochloa</taxon>
    </lineage>
</organism>
<reference evidence="2 3" key="2">
    <citation type="submission" date="2024-10" db="EMBL/GenBank/DDBJ databases">
        <authorList>
            <person name="Ryan C."/>
        </authorList>
    </citation>
    <scope>NUCLEOTIDE SEQUENCE [LARGE SCALE GENOMIC DNA]</scope>
</reference>
<name>A0ABC9DNQ5_9POAL</name>
<proteinExistence type="predicted"/>
<feature type="region of interest" description="Disordered" evidence="1">
    <location>
        <begin position="1"/>
        <end position="150"/>
    </location>
</feature>
<gene>
    <name evidence="2" type="ORF">URODEC1_LOCUS87369</name>
</gene>
<feature type="compositionally biased region" description="Pro residues" evidence="1">
    <location>
        <begin position="31"/>
        <end position="40"/>
    </location>
</feature>
<feature type="compositionally biased region" description="Polar residues" evidence="1">
    <location>
        <begin position="55"/>
        <end position="66"/>
    </location>
</feature>
<dbReference type="EMBL" id="OZ075144">
    <property type="protein sequence ID" value="CAL5042743.1"/>
    <property type="molecule type" value="Genomic_DNA"/>
</dbReference>
<reference evidence="3" key="1">
    <citation type="submission" date="2024-06" db="EMBL/GenBank/DDBJ databases">
        <authorList>
            <person name="Ryan C."/>
        </authorList>
    </citation>
    <scope>NUCLEOTIDE SEQUENCE [LARGE SCALE GENOMIC DNA]</scope>
</reference>
<feature type="compositionally biased region" description="Low complexity" evidence="1">
    <location>
        <begin position="99"/>
        <end position="110"/>
    </location>
</feature>
<keyword evidence="3" id="KW-1185">Reference proteome</keyword>
<sequence length="184" mass="19435">MEMEVDREPCPNPMPPAGEVAITAGNATSSPPQPPQPSPSPVSTSGSDDALLTLPISQPNGTTVGTRRSKRARSVPTGEAVGSAASARRKRHGSREPRAGAMPAAAVAASPEERNVRRVGRRVKREETGNEGEEAAWKVRRRKSATATADASKRLVVVAKREKDSSLALVPHRPTNCAYVGEQS</sequence>
<evidence type="ECO:0000313" key="3">
    <source>
        <dbReference type="Proteomes" id="UP001497457"/>
    </source>
</evidence>
<dbReference type="AlphaFoldDB" id="A0ABC9DNQ5"/>
<dbReference type="Proteomes" id="UP001497457">
    <property type="component" value="Chromosome 34rd"/>
</dbReference>